<organism evidence="2 3">
    <name type="scientific">Oxobacter pfennigii</name>
    <dbReference type="NCBI Taxonomy" id="36849"/>
    <lineage>
        <taxon>Bacteria</taxon>
        <taxon>Bacillati</taxon>
        <taxon>Bacillota</taxon>
        <taxon>Clostridia</taxon>
        <taxon>Eubacteriales</taxon>
        <taxon>Clostridiaceae</taxon>
        <taxon>Oxobacter</taxon>
    </lineage>
</organism>
<feature type="transmembrane region" description="Helical" evidence="1">
    <location>
        <begin position="69"/>
        <end position="91"/>
    </location>
</feature>
<keyword evidence="3" id="KW-1185">Reference proteome</keyword>
<gene>
    <name evidence="2" type="ORF">OXPF_43400</name>
</gene>
<evidence type="ECO:0000313" key="3">
    <source>
        <dbReference type="Proteomes" id="UP000050326"/>
    </source>
</evidence>
<name>A0A0P8WWA1_9CLOT</name>
<protein>
    <submittedName>
        <fullName evidence="2">Uncharacterized protein</fullName>
    </submittedName>
</protein>
<evidence type="ECO:0000313" key="2">
    <source>
        <dbReference type="EMBL" id="KPU42555.1"/>
    </source>
</evidence>
<evidence type="ECO:0000256" key="1">
    <source>
        <dbReference type="SAM" id="Phobius"/>
    </source>
</evidence>
<comment type="caution">
    <text evidence="2">The sequence shown here is derived from an EMBL/GenBank/DDBJ whole genome shotgun (WGS) entry which is preliminary data.</text>
</comment>
<sequence>MISYVSFGMVMMWFCLLMPNSSLAALSGVGFLVVSLFMDQFFPETSIYMISNYFNTYKLLTSGMAMKEIVTGFGIISLYGIFSFIISAAIFKKKDLIF</sequence>
<proteinExistence type="predicted"/>
<dbReference type="EMBL" id="LKET01000068">
    <property type="protein sequence ID" value="KPU42555.1"/>
    <property type="molecule type" value="Genomic_DNA"/>
</dbReference>
<keyword evidence="1" id="KW-0812">Transmembrane</keyword>
<keyword evidence="1" id="KW-1133">Transmembrane helix</keyword>
<dbReference type="Proteomes" id="UP000050326">
    <property type="component" value="Unassembled WGS sequence"/>
</dbReference>
<keyword evidence="1" id="KW-0472">Membrane</keyword>
<reference evidence="2 3" key="1">
    <citation type="submission" date="2015-09" db="EMBL/GenBank/DDBJ databases">
        <title>Genome sequence of Oxobacter pfennigii DSM 3222.</title>
        <authorList>
            <person name="Poehlein A."/>
            <person name="Bengelsdorf F.R."/>
            <person name="Schiel-Bengelsdorf B."/>
            <person name="Duerre P."/>
            <person name="Daniel R."/>
        </authorList>
    </citation>
    <scope>NUCLEOTIDE SEQUENCE [LARGE SCALE GENOMIC DNA]</scope>
    <source>
        <strain evidence="2 3">DSM 3222</strain>
    </source>
</reference>
<dbReference type="AlphaFoldDB" id="A0A0P8WWA1"/>
<dbReference type="STRING" id="36849.OXPF_43400"/>
<dbReference type="RefSeq" id="WP_054877253.1">
    <property type="nucleotide sequence ID" value="NZ_LKET01000068.1"/>
</dbReference>
<feature type="transmembrane region" description="Helical" evidence="1">
    <location>
        <begin position="12"/>
        <end position="38"/>
    </location>
</feature>
<accession>A0A0P8WWA1</accession>